<feature type="binding site" evidence="7">
    <location>
        <position position="78"/>
    </location>
    <ligand>
        <name>Mg(2+)</name>
        <dbReference type="ChEBI" id="CHEBI:18420"/>
    </ligand>
</feature>
<feature type="binding site" evidence="7">
    <location>
        <begin position="205"/>
        <end position="206"/>
    </location>
    <ligand>
        <name>substrate</name>
    </ligand>
</feature>
<evidence type="ECO:0000313" key="10">
    <source>
        <dbReference type="Proteomes" id="UP001229346"/>
    </source>
</evidence>
<comment type="subunit">
    <text evidence="7">Homodimer.</text>
</comment>
<comment type="similarity">
    <text evidence="1 7 8">Belongs to the HAM1 NTPase family.</text>
</comment>
<dbReference type="EMBL" id="JAUSSU010000001">
    <property type="protein sequence ID" value="MDQ0110884.1"/>
    <property type="molecule type" value="Genomic_DNA"/>
</dbReference>
<comment type="caution">
    <text evidence="7">Lacks conserved residue(s) required for the propagation of feature annotation.</text>
</comment>
<comment type="caution">
    <text evidence="9">The sequence shown here is derived from an EMBL/GenBank/DDBJ whole genome shotgun (WGS) entry which is preliminary data.</text>
</comment>
<evidence type="ECO:0000313" key="9">
    <source>
        <dbReference type="EMBL" id="MDQ0110884.1"/>
    </source>
</evidence>
<proteinExistence type="inferred from homology"/>
<gene>
    <name evidence="9" type="ORF">J2T15_000300</name>
</gene>
<comment type="catalytic activity">
    <reaction evidence="7">
        <text>XTP + H2O = XMP + diphosphate + H(+)</text>
        <dbReference type="Rhea" id="RHEA:28610"/>
        <dbReference type="ChEBI" id="CHEBI:15377"/>
        <dbReference type="ChEBI" id="CHEBI:15378"/>
        <dbReference type="ChEBI" id="CHEBI:33019"/>
        <dbReference type="ChEBI" id="CHEBI:57464"/>
        <dbReference type="ChEBI" id="CHEBI:61314"/>
        <dbReference type="EC" id="3.6.1.66"/>
    </reaction>
</comment>
<dbReference type="Gene3D" id="3.90.950.10">
    <property type="match status" value="1"/>
</dbReference>
<feature type="binding site" evidence="7">
    <location>
        <begin position="16"/>
        <end position="21"/>
    </location>
    <ligand>
        <name>substrate</name>
    </ligand>
</feature>
<keyword evidence="10" id="KW-1185">Reference proteome</keyword>
<evidence type="ECO:0000256" key="2">
    <source>
        <dbReference type="ARBA" id="ARBA00022723"/>
    </source>
</evidence>
<dbReference type="HAMAP" id="MF_01405">
    <property type="entry name" value="Non_canon_purine_NTPase"/>
    <property type="match status" value="1"/>
</dbReference>
<feature type="active site" description="Proton acceptor" evidence="7">
    <location>
        <position position="78"/>
    </location>
</feature>
<dbReference type="Pfam" id="PF01725">
    <property type="entry name" value="Ham1p_like"/>
    <property type="match status" value="1"/>
</dbReference>
<keyword evidence="2 7" id="KW-0479">Metal-binding</keyword>
<dbReference type="CDD" id="cd00515">
    <property type="entry name" value="HAM1"/>
    <property type="match status" value="1"/>
</dbReference>
<comment type="cofactor">
    <cofactor evidence="7">
        <name>Mg(2+)</name>
        <dbReference type="ChEBI" id="CHEBI:18420"/>
    </cofactor>
    <text evidence="7">Binds 1 Mg(2+) ion per subunit.</text>
</comment>
<reference evidence="9 10" key="1">
    <citation type="submission" date="2023-07" db="EMBL/GenBank/DDBJ databases">
        <title>Sorghum-associated microbial communities from plants grown in Nebraska, USA.</title>
        <authorList>
            <person name="Schachtman D."/>
        </authorList>
    </citation>
    <scope>NUCLEOTIDE SEQUENCE [LARGE SCALE GENOMIC DNA]</scope>
    <source>
        <strain evidence="9 10">CC482</strain>
    </source>
</reference>
<dbReference type="PANTHER" id="PTHR11067:SF9">
    <property type="entry name" value="INOSINE TRIPHOSPHATE PYROPHOSPHATASE"/>
    <property type="match status" value="1"/>
</dbReference>
<keyword evidence="4 7" id="KW-0378">Hydrolase</keyword>
<feature type="binding site" evidence="7">
    <location>
        <position position="200"/>
    </location>
    <ligand>
        <name>substrate</name>
    </ligand>
</feature>
<evidence type="ECO:0000256" key="5">
    <source>
        <dbReference type="ARBA" id="ARBA00022842"/>
    </source>
</evidence>
<comment type="function">
    <text evidence="7">Pyrophosphatase that catalyzes the hydrolysis of nucleoside triphosphates to their monophosphate derivatives, with a high preference for the non-canonical purine nucleotides XTP (xanthosine triphosphate), dITP (deoxyinosine triphosphate) and ITP. Seems to function as a house-cleaning enzyme that removes non-canonical purine nucleotides from the nucleotide pool, thus preventing their incorporation into DNA/RNA and avoiding chromosomal lesions.</text>
</comment>
<organism evidence="9 10">
    <name type="scientific">Paenibacillus harenae</name>
    <dbReference type="NCBI Taxonomy" id="306543"/>
    <lineage>
        <taxon>Bacteria</taxon>
        <taxon>Bacillati</taxon>
        <taxon>Bacillota</taxon>
        <taxon>Bacilli</taxon>
        <taxon>Bacillales</taxon>
        <taxon>Paenibacillaceae</taxon>
        <taxon>Paenibacillus</taxon>
    </lineage>
</organism>
<evidence type="ECO:0000256" key="7">
    <source>
        <dbReference type="HAMAP-Rule" id="MF_01405"/>
    </source>
</evidence>
<evidence type="ECO:0000256" key="4">
    <source>
        <dbReference type="ARBA" id="ARBA00022801"/>
    </source>
</evidence>
<dbReference type="InterPro" id="IPR029001">
    <property type="entry name" value="ITPase-like_fam"/>
</dbReference>
<evidence type="ECO:0000256" key="6">
    <source>
        <dbReference type="ARBA" id="ARBA00023080"/>
    </source>
</evidence>
<accession>A0ABT9TU54</accession>
<feature type="binding site" evidence="7">
    <location>
        <position position="79"/>
    </location>
    <ligand>
        <name>substrate</name>
    </ligand>
</feature>
<dbReference type="InterPro" id="IPR020922">
    <property type="entry name" value="dITP/XTP_pyrophosphatase"/>
</dbReference>
<protein>
    <recommendedName>
        <fullName evidence="7">dITP/XTP pyrophosphatase</fullName>
        <ecNumber evidence="7">3.6.1.66</ecNumber>
    </recommendedName>
    <alternativeName>
        <fullName evidence="7">Non-canonical purine NTP pyrophosphatase</fullName>
    </alternativeName>
    <alternativeName>
        <fullName evidence="7">Non-standard purine NTP pyrophosphatase</fullName>
    </alternativeName>
    <alternativeName>
        <fullName evidence="7">Nucleoside-triphosphate diphosphatase</fullName>
    </alternativeName>
    <alternativeName>
        <fullName evidence="7">Nucleoside-triphosphate pyrophosphatase</fullName>
        <shortName evidence="7">NTPase</shortName>
    </alternativeName>
</protein>
<comment type="catalytic activity">
    <reaction evidence="7">
        <text>dITP + H2O = dIMP + diphosphate + H(+)</text>
        <dbReference type="Rhea" id="RHEA:28342"/>
        <dbReference type="ChEBI" id="CHEBI:15377"/>
        <dbReference type="ChEBI" id="CHEBI:15378"/>
        <dbReference type="ChEBI" id="CHEBI:33019"/>
        <dbReference type="ChEBI" id="CHEBI:61194"/>
        <dbReference type="ChEBI" id="CHEBI:61382"/>
        <dbReference type="EC" id="3.6.1.66"/>
    </reaction>
</comment>
<dbReference type="PANTHER" id="PTHR11067">
    <property type="entry name" value="INOSINE TRIPHOSPHATE PYROPHOSPHATASE/HAM1 PROTEIN"/>
    <property type="match status" value="1"/>
</dbReference>
<name>A0ABT9TU54_PAEHA</name>
<keyword evidence="3 7" id="KW-0547">Nucleotide-binding</keyword>
<sequence>MANSFLAASDVVVVATKNAGKVKEFAHALSKLGKQTSSLLDHADFPDIIEDGETFASNARIKAKTAGDALGVPVLADDSGLRVHALGGEPGVYSARYAGEGAKDADNNAKLLRELSRLETEGDNQANETLADGSKLLSGAQFVCALALYDPATGGFLETEGTVDGWITDKAHGSGGFGYDPLFWLTSLGRGMAELSTEEKQRISHRGDALKKLIALLEQ</sequence>
<feature type="binding site" evidence="7">
    <location>
        <begin position="177"/>
        <end position="180"/>
    </location>
    <ligand>
        <name>substrate</name>
    </ligand>
</feature>
<dbReference type="GO" id="GO:0036220">
    <property type="term" value="F:ITP diphosphatase activity"/>
    <property type="evidence" value="ECO:0007669"/>
    <property type="project" value="UniProtKB-EC"/>
</dbReference>
<keyword evidence="5 7" id="KW-0460">Magnesium</keyword>
<dbReference type="NCBIfam" id="TIGR00042">
    <property type="entry name" value="RdgB/HAM1 family non-canonical purine NTP pyrophosphatase"/>
    <property type="match status" value="1"/>
</dbReference>
<keyword evidence="6 7" id="KW-0546">Nucleotide metabolism</keyword>
<dbReference type="Proteomes" id="UP001229346">
    <property type="component" value="Unassembled WGS sequence"/>
</dbReference>
<evidence type="ECO:0000256" key="8">
    <source>
        <dbReference type="RuleBase" id="RU003781"/>
    </source>
</evidence>
<evidence type="ECO:0000256" key="1">
    <source>
        <dbReference type="ARBA" id="ARBA00008023"/>
    </source>
</evidence>
<dbReference type="SUPFAM" id="SSF52972">
    <property type="entry name" value="ITPase-like"/>
    <property type="match status" value="1"/>
</dbReference>
<comment type="catalytic activity">
    <reaction evidence="7">
        <text>ITP + H2O = IMP + diphosphate + H(+)</text>
        <dbReference type="Rhea" id="RHEA:29399"/>
        <dbReference type="ChEBI" id="CHEBI:15377"/>
        <dbReference type="ChEBI" id="CHEBI:15378"/>
        <dbReference type="ChEBI" id="CHEBI:33019"/>
        <dbReference type="ChEBI" id="CHEBI:58053"/>
        <dbReference type="ChEBI" id="CHEBI:61402"/>
        <dbReference type="EC" id="3.6.1.66"/>
    </reaction>
</comment>
<dbReference type="RefSeq" id="WP_307200336.1">
    <property type="nucleotide sequence ID" value="NZ_JAUSSU010000001.1"/>
</dbReference>
<dbReference type="InterPro" id="IPR002637">
    <property type="entry name" value="RdgB/HAM1"/>
</dbReference>
<dbReference type="EC" id="3.6.1.66" evidence="7"/>
<evidence type="ECO:0000256" key="3">
    <source>
        <dbReference type="ARBA" id="ARBA00022741"/>
    </source>
</evidence>